<evidence type="ECO:0000256" key="1">
    <source>
        <dbReference type="SAM" id="MobiDB-lite"/>
    </source>
</evidence>
<dbReference type="AlphaFoldDB" id="A0A4Z2J727"/>
<keyword evidence="3" id="KW-1185">Reference proteome</keyword>
<accession>A0A4Z2J727</accession>
<gene>
    <name evidence="2" type="ORF">EYF80_003784</name>
</gene>
<organism evidence="2 3">
    <name type="scientific">Liparis tanakae</name>
    <name type="common">Tanaka's snailfish</name>
    <dbReference type="NCBI Taxonomy" id="230148"/>
    <lineage>
        <taxon>Eukaryota</taxon>
        <taxon>Metazoa</taxon>
        <taxon>Chordata</taxon>
        <taxon>Craniata</taxon>
        <taxon>Vertebrata</taxon>
        <taxon>Euteleostomi</taxon>
        <taxon>Actinopterygii</taxon>
        <taxon>Neopterygii</taxon>
        <taxon>Teleostei</taxon>
        <taxon>Neoteleostei</taxon>
        <taxon>Acanthomorphata</taxon>
        <taxon>Eupercaria</taxon>
        <taxon>Perciformes</taxon>
        <taxon>Cottioidei</taxon>
        <taxon>Cottales</taxon>
        <taxon>Liparidae</taxon>
        <taxon>Liparis</taxon>
    </lineage>
</organism>
<evidence type="ECO:0000313" key="2">
    <source>
        <dbReference type="EMBL" id="TNN85940.1"/>
    </source>
</evidence>
<comment type="caution">
    <text evidence="2">The sequence shown here is derived from an EMBL/GenBank/DDBJ whole genome shotgun (WGS) entry which is preliminary data.</text>
</comment>
<evidence type="ECO:0000313" key="3">
    <source>
        <dbReference type="Proteomes" id="UP000314294"/>
    </source>
</evidence>
<reference evidence="2 3" key="1">
    <citation type="submission" date="2019-03" db="EMBL/GenBank/DDBJ databases">
        <title>First draft genome of Liparis tanakae, snailfish: a comprehensive survey of snailfish specific genes.</title>
        <authorList>
            <person name="Kim W."/>
            <person name="Song I."/>
            <person name="Jeong J.-H."/>
            <person name="Kim D."/>
            <person name="Kim S."/>
            <person name="Ryu S."/>
            <person name="Song J.Y."/>
            <person name="Lee S.K."/>
        </authorList>
    </citation>
    <scope>NUCLEOTIDE SEQUENCE [LARGE SCALE GENOMIC DNA]</scope>
    <source>
        <tissue evidence="2">Muscle</tissue>
    </source>
</reference>
<dbReference type="EMBL" id="SRLO01000018">
    <property type="protein sequence ID" value="TNN85940.1"/>
    <property type="molecule type" value="Genomic_DNA"/>
</dbReference>
<dbReference type="Proteomes" id="UP000314294">
    <property type="component" value="Unassembled WGS sequence"/>
</dbReference>
<protein>
    <submittedName>
        <fullName evidence="2">Uncharacterized protein</fullName>
    </submittedName>
</protein>
<sequence length="119" mass="12899">MEQEEGDGGEPGLAATTKNHRPCHVVPRTGINHPSQSLLQRDRVQALSKALNIPGDVEAGGDANGCYSHMKRDDCQDTLRAEGILIKAPCAFAVEEALPLKGIEHLPRRLLRAPRSQCP</sequence>
<feature type="region of interest" description="Disordered" evidence="1">
    <location>
        <begin position="1"/>
        <end position="33"/>
    </location>
</feature>
<name>A0A4Z2J727_9TELE</name>
<proteinExistence type="predicted"/>